<evidence type="ECO:0000313" key="3">
    <source>
        <dbReference type="Proteomes" id="UP000011885"/>
    </source>
</evidence>
<evidence type="ECO:0000256" key="1">
    <source>
        <dbReference type="SAM" id="Phobius"/>
    </source>
</evidence>
<organism evidence="2 3">
    <name type="scientific">Rhodopirellula sallentina SM41</name>
    <dbReference type="NCBI Taxonomy" id="1263870"/>
    <lineage>
        <taxon>Bacteria</taxon>
        <taxon>Pseudomonadati</taxon>
        <taxon>Planctomycetota</taxon>
        <taxon>Planctomycetia</taxon>
        <taxon>Pirellulales</taxon>
        <taxon>Pirellulaceae</taxon>
        <taxon>Rhodopirellula</taxon>
    </lineage>
</organism>
<protein>
    <submittedName>
        <fullName evidence="2">Uncharacterized protein</fullName>
    </submittedName>
</protein>
<keyword evidence="1" id="KW-0472">Membrane</keyword>
<keyword evidence="3" id="KW-1185">Reference proteome</keyword>
<keyword evidence="1" id="KW-0812">Transmembrane</keyword>
<evidence type="ECO:0000313" key="2">
    <source>
        <dbReference type="EMBL" id="EMI54504.1"/>
    </source>
</evidence>
<name>M5TZP1_9BACT</name>
<reference evidence="2 3" key="1">
    <citation type="journal article" date="2013" name="Mar. Genomics">
        <title>Expression of sulfatases in Rhodopirellula baltica and the diversity of sulfatases in the genus Rhodopirellula.</title>
        <authorList>
            <person name="Wegner C.E."/>
            <person name="Richter-Heitmann T."/>
            <person name="Klindworth A."/>
            <person name="Klockow C."/>
            <person name="Richter M."/>
            <person name="Achstetter T."/>
            <person name="Glockner F.O."/>
            <person name="Harder J."/>
        </authorList>
    </citation>
    <scope>NUCLEOTIDE SEQUENCE [LARGE SCALE GENOMIC DNA]</scope>
    <source>
        <strain evidence="2 3">SM41</strain>
    </source>
</reference>
<accession>M5TZP1</accession>
<comment type="caution">
    <text evidence="2">The sequence shown here is derived from an EMBL/GenBank/DDBJ whole genome shotgun (WGS) entry which is preliminary data.</text>
</comment>
<sequence>MANTLPLSRLRPQIALGLYVGLFALSRIYRIKQVETATEGDPSASHVT</sequence>
<dbReference type="AlphaFoldDB" id="M5TZP1"/>
<gene>
    <name evidence="2" type="ORF">RSSM_04099</name>
</gene>
<keyword evidence="1" id="KW-1133">Transmembrane helix</keyword>
<proteinExistence type="predicted"/>
<dbReference type="Proteomes" id="UP000011885">
    <property type="component" value="Unassembled WGS sequence"/>
</dbReference>
<feature type="transmembrane region" description="Helical" evidence="1">
    <location>
        <begin position="12"/>
        <end position="29"/>
    </location>
</feature>
<dbReference type="EMBL" id="ANOH01000275">
    <property type="protein sequence ID" value="EMI54504.1"/>
    <property type="molecule type" value="Genomic_DNA"/>
</dbReference>